<organism evidence="6 7">
    <name type="scientific">Trichomonas vaginalis (strain ATCC PRA-98 / G3)</name>
    <dbReference type="NCBI Taxonomy" id="412133"/>
    <lineage>
        <taxon>Eukaryota</taxon>
        <taxon>Metamonada</taxon>
        <taxon>Parabasalia</taxon>
        <taxon>Trichomonadida</taxon>
        <taxon>Trichomonadidae</taxon>
        <taxon>Trichomonas</taxon>
    </lineage>
</organism>
<keyword evidence="4" id="KW-0175">Coiled coil</keyword>
<gene>
    <name evidence="6" type="ORF">TVAG_026400</name>
</gene>
<evidence type="ECO:0000256" key="2">
    <source>
        <dbReference type="ARBA" id="ARBA00022771"/>
    </source>
</evidence>
<keyword evidence="3" id="KW-0862">Zinc</keyword>
<feature type="domain" description="U1-C C2H2-type zinc finger" evidence="5">
    <location>
        <begin position="13"/>
        <end position="45"/>
    </location>
</feature>
<dbReference type="InParanoid" id="A2DZ43"/>
<dbReference type="InterPro" id="IPR036236">
    <property type="entry name" value="Znf_C2H2_sf"/>
</dbReference>
<dbReference type="KEGG" id="tva:4772307"/>
<dbReference type="EMBL" id="DS113272">
    <property type="protein sequence ID" value="EAY14319.1"/>
    <property type="molecule type" value="Genomic_DNA"/>
</dbReference>
<dbReference type="SMR" id="A2DZ43"/>
<dbReference type="GO" id="GO:0008270">
    <property type="term" value="F:zinc ion binding"/>
    <property type="evidence" value="ECO:0007669"/>
    <property type="project" value="UniProtKB-KW"/>
</dbReference>
<name>A2DZ43_TRIV3</name>
<dbReference type="SUPFAM" id="SSF57667">
    <property type="entry name" value="beta-beta-alpha zinc fingers"/>
    <property type="match status" value="1"/>
</dbReference>
<dbReference type="VEuPathDB" id="TrichDB:TVAG_026400"/>
<dbReference type="Proteomes" id="UP000001542">
    <property type="component" value="Unassembled WGS sequence"/>
</dbReference>
<keyword evidence="2" id="KW-0863">Zinc-finger</keyword>
<reference evidence="6" key="1">
    <citation type="submission" date="2006-10" db="EMBL/GenBank/DDBJ databases">
        <authorList>
            <person name="Amadeo P."/>
            <person name="Zhao Q."/>
            <person name="Wortman J."/>
            <person name="Fraser-Liggett C."/>
            <person name="Carlton J."/>
        </authorList>
    </citation>
    <scope>NUCLEOTIDE SEQUENCE</scope>
    <source>
        <strain evidence="6">G3</strain>
    </source>
</reference>
<proteinExistence type="predicted"/>
<feature type="coiled-coil region" evidence="4">
    <location>
        <begin position="42"/>
        <end position="112"/>
    </location>
</feature>
<dbReference type="VEuPathDB" id="TrichDB:TVAGG3_0504890"/>
<sequence length="154" mass="18261">MSQHNGPIKPGFYWCECCERFVVNNAACRRTHNETITHKANAAKYEKRKKQERLQNEAANREVQEQLAIIKAKATQNYLKNDVQKQNDRSALDEHVNDLDEVERAKELYGEEFYEQEVKEGKQKLDKTEIYNDFMKQLPTHILAKYRQPINKFQ</sequence>
<keyword evidence="1" id="KW-0479">Metal-binding</keyword>
<evidence type="ECO:0000313" key="6">
    <source>
        <dbReference type="EMBL" id="EAY14319.1"/>
    </source>
</evidence>
<dbReference type="InterPro" id="IPR013085">
    <property type="entry name" value="U1-CZ_Znf_C2H2"/>
</dbReference>
<evidence type="ECO:0000256" key="1">
    <source>
        <dbReference type="ARBA" id="ARBA00022723"/>
    </source>
</evidence>
<dbReference type="AlphaFoldDB" id="A2DZ43"/>
<protein>
    <recommendedName>
        <fullName evidence="5">U1-C C2H2-type zinc finger domain-containing protein</fullName>
    </recommendedName>
</protein>
<dbReference type="RefSeq" id="XP_001326542.1">
    <property type="nucleotide sequence ID" value="XM_001326507.1"/>
</dbReference>
<evidence type="ECO:0000259" key="5">
    <source>
        <dbReference type="Pfam" id="PF06220"/>
    </source>
</evidence>
<evidence type="ECO:0000256" key="4">
    <source>
        <dbReference type="SAM" id="Coils"/>
    </source>
</evidence>
<evidence type="ECO:0000256" key="3">
    <source>
        <dbReference type="ARBA" id="ARBA00022833"/>
    </source>
</evidence>
<accession>A2DZ43</accession>
<evidence type="ECO:0000313" key="7">
    <source>
        <dbReference type="Proteomes" id="UP000001542"/>
    </source>
</evidence>
<reference evidence="6" key="2">
    <citation type="journal article" date="2007" name="Science">
        <title>Draft genome sequence of the sexually transmitted pathogen Trichomonas vaginalis.</title>
        <authorList>
            <person name="Carlton J.M."/>
            <person name="Hirt R.P."/>
            <person name="Silva J.C."/>
            <person name="Delcher A.L."/>
            <person name="Schatz M."/>
            <person name="Zhao Q."/>
            <person name="Wortman J.R."/>
            <person name="Bidwell S.L."/>
            <person name="Alsmark U.C.M."/>
            <person name="Besteiro S."/>
            <person name="Sicheritz-Ponten T."/>
            <person name="Noel C.J."/>
            <person name="Dacks J.B."/>
            <person name="Foster P.G."/>
            <person name="Simillion C."/>
            <person name="Van de Peer Y."/>
            <person name="Miranda-Saavedra D."/>
            <person name="Barton G.J."/>
            <person name="Westrop G.D."/>
            <person name="Mueller S."/>
            <person name="Dessi D."/>
            <person name="Fiori P.L."/>
            <person name="Ren Q."/>
            <person name="Paulsen I."/>
            <person name="Zhang H."/>
            <person name="Bastida-Corcuera F.D."/>
            <person name="Simoes-Barbosa A."/>
            <person name="Brown M.T."/>
            <person name="Hayes R.D."/>
            <person name="Mukherjee M."/>
            <person name="Okumura C.Y."/>
            <person name="Schneider R."/>
            <person name="Smith A.J."/>
            <person name="Vanacova S."/>
            <person name="Villalvazo M."/>
            <person name="Haas B.J."/>
            <person name="Pertea M."/>
            <person name="Feldblyum T.V."/>
            <person name="Utterback T.R."/>
            <person name="Shu C.L."/>
            <person name="Osoegawa K."/>
            <person name="de Jong P.J."/>
            <person name="Hrdy I."/>
            <person name="Horvathova L."/>
            <person name="Zubacova Z."/>
            <person name="Dolezal P."/>
            <person name="Malik S.B."/>
            <person name="Logsdon J.M. Jr."/>
            <person name="Henze K."/>
            <person name="Gupta A."/>
            <person name="Wang C.C."/>
            <person name="Dunne R.L."/>
            <person name="Upcroft J.A."/>
            <person name="Upcroft P."/>
            <person name="White O."/>
            <person name="Salzberg S.L."/>
            <person name="Tang P."/>
            <person name="Chiu C.-H."/>
            <person name="Lee Y.-S."/>
            <person name="Embley T.M."/>
            <person name="Coombs G.H."/>
            <person name="Mottram J.C."/>
            <person name="Tachezy J."/>
            <person name="Fraser-Liggett C.M."/>
            <person name="Johnson P.J."/>
        </authorList>
    </citation>
    <scope>NUCLEOTIDE SEQUENCE [LARGE SCALE GENOMIC DNA]</scope>
    <source>
        <strain evidence="6">G3</strain>
    </source>
</reference>
<dbReference type="OrthoDB" id="10471555at2759"/>
<dbReference type="Pfam" id="PF06220">
    <property type="entry name" value="zf-U1"/>
    <property type="match status" value="1"/>
</dbReference>
<keyword evidence="7" id="KW-1185">Reference proteome</keyword>